<reference evidence="1 2" key="1">
    <citation type="submission" date="2016-09" db="EMBL/GenBank/DDBJ databases">
        <title>Draft Genome Sequence of Aeromonas sobria Strain 08005, Isolated from Sick Rana catesbeiana.</title>
        <authorList>
            <person name="Yang Q."/>
        </authorList>
    </citation>
    <scope>NUCLEOTIDE SEQUENCE [LARGE SCALE GENOMIC DNA]</scope>
    <source>
        <strain evidence="1 2">08005</strain>
    </source>
</reference>
<dbReference type="OrthoDB" id="8370100at2"/>
<dbReference type="Proteomes" id="UP000179934">
    <property type="component" value="Unassembled WGS sequence"/>
</dbReference>
<accession>A0A1S2CN05</accession>
<dbReference type="RefSeq" id="WP_042017919.1">
    <property type="nucleotide sequence ID" value="NZ_CDBW01000001.1"/>
</dbReference>
<dbReference type="GeneID" id="58920436"/>
<evidence type="ECO:0000313" key="1">
    <source>
        <dbReference type="EMBL" id="OHY89327.1"/>
    </source>
</evidence>
<name>A0A1S2CN05_AERSO</name>
<protein>
    <submittedName>
        <fullName evidence="1">Uncharacterized protein</fullName>
    </submittedName>
</protein>
<comment type="caution">
    <text evidence="1">The sequence shown here is derived from an EMBL/GenBank/DDBJ whole genome shotgun (WGS) entry which is preliminary data.</text>
</comment>
<organism evidence="1 2">
    <name type="scientific">Aeromonas sobria</name>
    <dbReference type="NCBI Taxonomy" id="646"/>
    <lineage>
        <taxon>Bacteria</taxon>
        <taxon>Pseudomonadati</taxon>
        <taxon>Pseudomonadota</taxon>
        <taxon>Gammaproteobacteria</taxon>
        <taxon>Aeromonadales</taxon>
        <taxon>Aeromonadaceae</taxon>
        <taxon>Aeromonas</taxon>
    </lineage>
</organism>
<dbReference type="AlphaFoldDB" id="A0A1S2CN05"/>
<proteinExistence type="predicted"/>
<dbReference type="EMBL" id="MKFU01000054">
    <property type="protein sequence ID" value="OHY89327.1"/>
    <property type="molecule type" value="Genomic_DNA"/>
</dbReference>
<sequence length="255" mass="29500">MLHAILRGKAGRIEREGESLRWRDLFKDSEDLLTATFFGRLPHLSDSALRAVLRFLLGDNSLDPATFQRLELWPKLASLQDRRYVEPDVLLHFDDSLVLIEVKPPFGGDQYREQWLAQVNAVVSEADLDDYEDRLYYVALGNIPVAPLTRQELPKRFVQMTLREWEPLRRYLQTAPEFVEPCRQDRAIRDEWLLAFGLFGMAPVVPEWEPLFAYAQQMNLSTGMLLSKELTPESEHTDWSALLDYAGSLHLSHTD</sequence>
<gene>
    <name evidence="1" type="ORF">BJD16_20945</name>
</gene>
<evidence type="ECO:0000313" key="2">
    <source>
        <dbReference type="Proteomes" id="UP000179934"/>
    </source>
</evidence>